<keyword evidence="2 4" id="KW-0689">Ribosomal protein</keyword>
<keyword evidence="3 4" id="KW-0687">Ribonucleoprotein</keyword>
<dbReference type="GO" id="GO:1990904">
    <property type="term" value="C:ribonucleoprotein complex"/>
    <property type="evidence" value="ECO:0007669"/>
    <property type="project" value="UniProtKB-KW"/>
</dbReference>
<dbReference type="HAMAP" id="MF_01302_B">
    <property type="entry name" value="Ribosomal_uS8_B"/>
    <property type="match status" value="1"/>
</dbReference>
<evidence type="ECO:0000256" key="4">
    <source>
        <dbReference type="RuleBase" id="RU003660"/>
    </source>
</evidence>
<proteinExistence type="inferred from homology"/>
<protein>
    <submittedName>
        <fullName evidence="5">Ribosomal protein S8</fullName>
    </submittedName>
</protein>
<evidence type="ECO:0000313" key="5">
    <source>
        <dbReference type="EMBL" id="BBC77467.1"/>
    </source>
</evidence>
<organism evidence="5">
    <name type="scientific">Nitzschia sp. PL3-2</name>
    <dbReference type="NCBI Taxonomy" id="2083271"/>
    <lineage>
        <taxon>Eukaryota</taxon>
        <taxon>Sar</taxon>
        <taxon>Stramenopiles</taxon>
        <taxon>Ochrophyta</taxon>
        <taxon>Bacillariophyta</taxon>
        <taxon>Bacillariophyceae</taxon>
        <taxon>Bacillariophycidae</taxon>
        <taxon>Bacillariales</taxon>
        <taxon>Bacillariaceae</taxon>
        <taxon>Nitzschia</taxon>
    </lineage>
</organism>
<dbReference type="Pfam" id="PF00410">
    <property type="entry name" value="Ribosomal_S8"/>
    <property type="match status" value="1"/>
</dbReference>
<sequence>MLIDKISYIITKIKNASKAKHETVIFPFTNLFLSLLRILKEEKFIKDFKVSQKNKKIIVLLKYNKFSNRSIFKNIKQISKPSLHIYKSFNNISSLTGITLLSTSKGILTDKKAKKLHIGGEPLCYII</sequence>
<dbReference type="GO" id="GO:0005840">
    <property type="term" value="C:ribosome"/>
    <property type="evidence" value="ECO:0007669"/>
    <property type="project" value="UniProtKB-KW"/>
</dbReference>
<dbReference type="Gene3D" id="3.30.1490.10">
    <property type="match status" value="1"/>
</dbReference>
<evidence type="ECO:0000256" key="1">
    <source>
        <dbReference type="ARBA" id="ARBA00006471"/>
    </source>
</evidence>
<dbReference type="InterPro" id="IPR000630">
    <property type="entry name" value="Ribosomal_uS8"/>
</dbReference>
<keyword evidence="5" id="KW-0934">Plastid</keyword>
<evidence type="ECO:0000256" key="3">
    <source>
        <dbReference type="ARBA" id="ARBA00023274"/>
    </source>
</evidence>
<dbReference type="EMBL" id="AP018504">
    <property type="protein sequence ID" value="BBC77467.1"/>
    <property type="molecule type" value="Genomic_DNA"/>
</dbReference>
<dbReference type="PANTHER" id="PTHR11758">
    <property type="entry name" value="40S RIBOSOMAL PROTEIN S15A"/>
    <property type="match status" value="1"/>
</dbReference>
<dbReference type="SUPFAM" id="SSF56047">
    <property type="entry name" value="Ribosomal protein S8"/>
    <property type="match status" value="1"/>
</dbReference>
<dbReference type="Gene3D" id="3.30.1370.30">
    <property type="match status" value="1"/>
</dbReference>
<dbReference type="InterPro" id="IPR035987">
    <property type="entry name" value="Ribosomal_uS8_sf"/>
</dbReference>
<name>A0A2Z5ZAT6_9STRA</name>
<geneLocation type="plastid" evidence="5"/>
<gene>
    <name evidence="5" type="primary">rps8</name>
</gene>
<comment type="similarity">
    <text evidence="1 4">Belongs to the universal ribosomal protein uS8 family.</text>
</comment>
<dbReference type="AlphaFoldDB" id="A0A2Z5ZAT6"/>
<dbReference type="InterPro" id="IPR047863">
    <property type="entry name" value="Ribosomal_uS8_CS"/>
</dbReference>
<dbReference type="FunFam" id="3.30.1490.10:FF:000001">
    <property type="entry name" value="30S ribosomal protein S8"/>
    <property type="match status" value="1"/>
</dbReference>
<dbReference type="PROSITE" id="PS00053">
    <property type="entry name" value="RIBOSOMAL_S8"/>
    <property type="match status" value="1"/>
</dbReference>
<accession>A0A2Z5ZAT6</accession>
<evidence type="ECO:0000256" key="2">
    <source>
        <dbReference type="ARBA" id="ARBA00022980"/>
    </source>
</evidence>
<dbReference type="GO" id="GO:0005737">
    <property type="term" value="C:cytoplasm"/>
    <property type="evidence" value="ECO:0007669"/>
    <property type="project" value="UniProtKB-ARBA"/>
</dbReference>
<dbReference type="GO" id="GO:0003735">
    <property type="term" value="F:structural constituent of ribosome"/>
    <property type="evidence" value="ECO:0007669"/>
    <property type="project" value="InterPro"/>
</dbReference>
<reference evidence="5" key="1">
    <citation type="submission" date="2018-02" db="EMBL/GenBank/DDBJ databases">
        <title>Evolution and diversity of non-photosynthetic diatom plastid genomes.</title>
        <authorList>
            <person name="Kamikawa R."/>
            <person name="Ishii K."/>
        </authorList>
    </citation>
    <scope>NUCLEOTIDE SEQUENCE</scope>
    <source>
        <strain evidence="5">PL3-2</strain>
    </source>
</reference>
<dbReference type="GO" id="GO:0006412">
    <property type="term" value="P:translation"/>
    <property type="evidence" value="ECO:0007669"/>
    <property type="project" value="InterPro"/>
</dbReference>